<keyword evidence="2" id="KW-1185">Reference proteome</keyword>
<protein>
    <submittedName>
        <fullName evidence="3">Nucleoredoxin-like protein 1 isoform X2</fullName>
    </submittedName>
</protein>
<feature type="region of interest" description="Disordered" evidence="1">
    <location>
        <begin position="166"/>
        <end position="185"/>
    </location>
</feature>
<evidence type="ECO:0000313" key="3">
    <source>
        <dbReference type="RefSeq" id="XP_035306295.1"/>
    </source>
</evidence>
<reference evidence="3" key="3">
    <citation type="submission" date="2025-08" db="UniProtKB">
        <authorList>
            <consortium name="RefSeq"/>
        </authorList>
    </citation>
    <scope>IDENTIFICATION</scope>
    <source>
        <strain evidence="3">17A/GY</strain>
        <tissue evidence="3">Liver</tissue>
    </source>
</reference>
<evidence type="ECO:0000256" key="1">
    <source>
        <dbReference type="SAM" id="MobiDB-lite"/>
    </source>
</evidence>
<reference evidence="2" key="2">
    <citation type="journal article" date="2020" name="Biotechnol. Bioeng.">
        <title>Chromosome-scale scaffolds for the Chinese hamster reference genome assembly to facilitate the study of the CHO epigenome.</title>
        <authorList>
            <person name="Hilliard W."/>
            <person name="MacDonald M."/>
            <person name="Lee K.H."/>
        </authorList>
    </citation>
    <scope>NUCLEOTIDE SEQUENCE [LARGE SCALE GENOMIC DNA]</scope>
    <source>
        <strain evidence="2">17A/GY</strain>
    </source>
</reference>
<gene>
    <name evidence="3" type="primary">Nxnl1</name>
</gene>
<accession>A0A9J7KDQ9</accession>
<dbReference type="CTD" id="115861"/>
<dbReference type="RefSeq" id="XP_035306295.1">
    <property type="nucleotide sequence ID" value="XM_035450404.1"/>
</dbReference>
<dbReference type="GeneID" id="100754777"/>
<dbReference type="Proteomes" id="UP001108280">
    <property type="component" value="Chromosome 1"/>
</dbReference>
<proteinExistence type="predicted"/>
<sequence>MPVPGVSRTRQVPVLSAHEPFWHPRAPHETQWHPRILYYSPACTPGIVGARPEAPLCPASCWGAPPCVPLTCSGCRPPGPAAPSPVVAAATVGGLDGELVSSAPGGSLRRMSPWQSWARLAAQRPCDPLPRPSQPPSHAPCPPCWLTCFLPRLADLPTALLGRKPAGAGFQSHSKAKAGQARPHPRPQLLLVSGRWVVGWGAAGDPERWTSQLGVNNDQSLELPSLPLLRSPILQLSPSTEHMQGRREGSAGKGACHQA</sequence>
<reference evidence="2" key="1">
    <citation type="journal article" date="2018" name="Biotechnol. Bioeng.">
        <title>A reference genome of the Chinese hamster based on a hybrid assembly strategy.</title>
        <authorList>
            <person name="Rupp O."/>
            <person name="MacDonald M.L."/>
            <person name="Li S."/>
            <person name="Dhiman H."/>
            <person name="Polson S."/>
            <person name="Griep S."/>
            <person name="Heffner K."/>
            <person name="Hernandez I."/>
            <person name="Brinkrolf K."/>
            <person name="Jadhav V."/>
            <person name="Samoudi M."/>
            <person name="Hao H."/>
            <person name="Kingham B."/>
            <person name="Goesmann A."/>
            <person name="Betenbaugh M.J."/>
            <person name="Lewis N.E."/>
            <person name="Borth N."/>
            <person name="Lee K.H."/>
        </authorList>
    </citation>
    <scope>NUCLEOTIDE SEQUENCE [LARGE SCALE GENOMIC DNA]</scope>
    <source>
        <strain evidence="2">17A/GY</strain>
    </source>
</reference>
<dbReference type="AlphaFoldDB" id="A0A9J7KDQ9"/>
<organism evidence="2 3">
    <name type="scientific">Cricetulus griseus</name>
    <name type="common">Chinese hamster</name>
    <name type="synonym">Cricetulus barabensis griseus</name>
    <dbReference type="NCBI Taxonomy" id="10029"/>
    <lineage>
        <taxon>Eukaryota</taxon>
        <taxon>Metazoa</taxon>
        <taxon>Chordata</taxon>
        <taxon>Craniata</taxon>
        <taxon>Vertebrata</taxon>
        <taxon>Euteleostomi</taxon>
        <taxon>Mammalia</taxon>
        <taxon>Eutheria</taxon>
        <taxon>Euarchontoglires</taxon>
        <taxon>Glires</taxon>
        <taxon>Rodentia</taxon>
        <taxon>Myomorpha</taxon>
        <taxon>Muroidea</taxon>
        <taxon>Cricetidae</taxon>
        <taxon>Cricetinae</taxon>
        <taxon>Cricetulus</taxon>
    </lineage>
</organism>
<name>A0A9J7KDQ9_CRIGR</name>
<feature type="region of interest" description="Disordered" evidence="1">
    <location>
        <begin position="236"/>
        <end position="259"/>
    </location>
</feature>
<evidence type="ECO:0000313" key="2">
    <source>
        <dbReference type="Proteomes" id="UP001108280"/>
    </source>
</evidence>